<keyword evidence="6" id="KW-0539">Nucleus</keyword>
<dbReference type="Pfam" id="PF13832">
    <property type="entry name" value="zf-HC5HC2H_2"/>
    <property type="match status" value="1"/>
</dbReference>
<dbReference type="Proteomes" id="UP000002037">
    <property type="component" value="Unassembled WGS sequence"/>
</dbReference>
<evidence type="ECO:0008006" key="13">
    <source>
        <dbReference type="Google" id="ProtNLM"/>
    </source>
</evidence>
<keyword evidence="5" id="KW-0862">Zinc</keyword>
<evidence type="ECO:0000256" key="3">
    <source>
        <dbReference type="ARBA" id="ARBA00022737"/>
    </source>
</evidence>
<keyword evidence="3" id="KW-0677">Repeat</keyword>
<dbReference type="PROSITE" id="PS50016">
    <property type="entry name" value="ZF_PHD_2"/>
    <property type="match status" value="1"/>
</dbReference>
<feature type="domain" description="PHD-type" evidence="10">
    <location>
        <begin position="308"/>
        <end position="425"/>
    </location>
</feature>
<dbReference type="PANTHER" id="PTHR13793">
    <property type="entry name" value="PHD FINGER PROTEINS"/>
    <property type="match status" value="1"/>
</dbReference>
<dbReference type="SUPFAM" id="SSF57903">
    <property type="entry name" value="FYVE/PHD zinc finger"/>
    <property type="match status" value="1"/>
</dbReference>
<dbReference type="KEGG" id="ctp:CTRG_02295"/>
<feature type="domain" description="PHD-type" evidence="9">
    <location>
        <begin position="254"/>
        <end position="304"/>
    </location>
</feature>
<evidence type="ECO:0000256" key="6">
    <source>
        <dbReference type="ARBA" id="ARBA00023242"/>
    </source>
</evidence>
<dbReference type="InterPro" id="IPR013083">
    <property type="entry name" value="Znf_RING/FYVE/PHD"/>
</dbReference>
<dbReference type="GO" id="GO:0005634">
    <property type="term" value="C:nucleus"/>
    <property type="evidence" value="ECO:0007669"/>
    <property type="project" value="UniProtKB-SubCell"/>
</dbReference>
<accession>C5M9Y3</accession>
<evidence type="ECO:0000256" key="2">
    <source>
        <dbReference type="ARBA" id="ARBA00022723"/>
    </source>
</evidence>
<name>C5M9Y3_CANTT</name>
<dbReference type="PROSITE" id="PS51805">
    <property type="entry name" value="EPHD"/>
    <property type="match status" value="1"/>
</dbReference>
<dbReference type="AlphaFoldDB" id="C5M9Y3"/>
<dbReference type="InterPro" id="IPR050701">
    <property type="entry name" value="Histone_Mod_Regulator"/>
</dbReference>
<dbReference type="FunFam" id="3.30.40.10:FF:000007">
    <property type="entry name" value="Bromodomain containing 1, isoform CRA_b"/>
    <property type="match status" value="1"/>
</dbReference>
<feature type="compositionally biased region" description="Low complexity" evidence="8">
    <location>
        <begin position="102"/>
        <end position="122"/>
    </location>
</feature>
<sequence>MSFSDRVTFDFTYKPREETDFKEIYPDLDEHEQLPVFVIDNSNNNNNDENDPNEIVEITNNDKHHVNLADLKTPVFKKITPNKPKANLRFNRQLLDYGFHNPSATTTTTTTPTTPSVTTTSASKATGGINTYIRPFQPVSFRNSTKSIEKLIEMKKNLVEYDMDEQDFLFLKNRNNDSKNVIKITPEVFEIIMTSLENQWDHLEYRMNSVISSSGGATSIYDISNGNSSKLLTMGHNNAKYGNDDGIVPGSIYDQRCAICNDSDCDNANAIVFCDGCDIAVHQECYGVAFIPEGQWLCRKCMINKNRTTQCVFCPSTTGAFKQLDNSLWSHVICALWINELYFANPIYMEPIEGIDNVPKSRWKLTCYICKQRVGACIQCSNRSCFQAYHVTCGKRAGLYMNMTQGIKGAISNKLTLKTYCEKHSPDDDADYDEATILKGIDRVRKYYRDTKLLNEQNARLSKSRKTANKLNIFKWTTESNTPIAPKLFSDTLMGILYRLKVANQISLPEESTNQVLHLNVLPNRSKLEIDQDLRSIADEMCRYWCLKRESKRGAPLIRKNNNLIATSSILYDSNTLKSGGLYEPKTKLRFAEMLINDIDRLTNMSEDLLERQELDSHINQLSFDAVDGVYFPLKQAIEEILTRLNGKYDAQETLQNYKPKMEGVYSLSEITMKNSQYGYWSVDELVLDLSNLQEQTIKDQKPTSHIFKKMRNWMNEFRNKDLPSLKLFEIQMRHGVDDGFPKVRSDGLNTNLEPFDYHAVLKENDLSELDDVDDDEIESPENKAIFDKFLHG</sequence>
<dbReference type="STRING" id="294747.C5M9Y3"/>
<dbReference type="OrthoDB" id="20839at2759"/>
<reference evidence="11 12" key="1">
    <citation type="journal article" date="2009" name="Nature">
        <title>Evolution of pathogenicity and sexual reproduction in eight Candida genomes.</title>
        <authorList>
            <person name="Butler G."/>
            <person name="Rasmussen M.D."/>
            <person name="Lin M.F."/>
            <person name="Santos M.A."/>
            <person name="Sakthikumar S."/>
            <person name="Munro C.A."/>
            <person name="Rheinbay E."/>
            <person name="Grabherr M."/>
            <person name="Forche A."/>
            <person name="Reedy J.L."/>
            <person name="Agrafioti I."/>
            <person name="Arnaud M.B."/>
            <person name="Bates S."/>
            <person name="Brown A.J."/>
            <person name="Brunke S."/>
            <person name="Costanzo M.C."/>
            <person name="Fitzpatrick D.A."/>
            <person name="de Groot P.W."/>
            <person name="Harris D."/>
            <person name="Hoyer L.L."/>
            <person name="Hube B."/>
            <person name="Klis F.M."/>
            <person name="Kodira C."/>
            <person name="Lennard N."/>
            <person name="Logue M.E."/>
            <person name="Martin R."/>
            <person name="Neiman A.M."/>
            <person name="Nikolaou E."/>
            <person name="Quail M.A."/>
            <person name="Quinn J."/>
            <person name="Santos M.C."/>
            <person name="Schmitzberger F.F."/>
            <person name="Sherlock G."/>
            <person name="Shah P."/>
            <person name="Silverstein K.A."/>
            <person name="Skrzypek M.S."/>
            <person name="Soll D."/>
            <person name="Staggs R."/>
            <person name="Stansfield I."/>
            <person name="Stumpf M.P."/>
            <person name="Sudbery P.E."/>
            <person name="Srikantha T."/>
            <person name="Zeng Q."/>
            <person name="Berman J."/>
            <person name="Berriman M."/>
            <person name="Heitman J."/>
            <person name="Gow N.A."/>
            <person name="Lorenz M.C."/>
            <person name="Birren B.W."/>
            <person name="Kellis M."/>
            <person name="Cuomo C.A."/>
        </authorList>
    </citation>
    <scope>NUCLEOTIDE SEQUENCE [LARGE SCALE GENOMIC DNA]</scope>
    <source>
        <strain evidence="12">ATCC MYA-3404 / T1</strain>
    </source>
</reference>
<dbReference type="Gene3D" id="3.30.40.10">
    <property type="entry name" value="Zinc/RING finger domain, C3HC4 (zinc finger)"/>
    <property type="match status" value="2"/>
</dbReference>
<keyword evidence="12" id="KW-1185">Reference proteome</keyword>
<keyword evidence="4 7" id="KW-0863">Zinc-finger</keyword>
<evidence type="ECO:0000256" key="7">
    <source>
        <dbReference type="PROSITE-ProRule" id="PRU00146"/>
    </source>
</evidence>
<dbReference type="InterPro" id="IPR011011">
    <property type="entry name" value="Znf_FYVE_PHD"/>
</dbReference>
<dbReference type="SMART" id="SM00249">
    <property type="entry name" value="PHD"/>
    <property type="match status" value="2"/>
</dbReference>
<protein>
    <recommendedName>
        <fullName evidence="13">NuA3 HAT complex component NTO1</fullName>
    </recommendedName>
</protein>
<comment type="subcellular location">
    <subcellularLocation>
        <location evidence="1">Nucleus</location>
    </subcellularLocation>
</comment>
<dbReference type="HOGENOM" id="CLU_002663_1_1_1"/>
<gene>
    <name evidence="11" type="ORF">CTRG_02295</name>
</gene>
<evidence type="ECO:0000256" key="4">
    <source>
        <dbReference type="ARBA" id="ARBA00022771"/>
    </source>
</evidence>
<evidence type="ECO:0000313" key="12">
    <source>
        <dbReference type="Proteomes" id="UP000002037"/>
    </source>
</evidence>
<evidence type="ECO:0000256" key="5">
    <source>
        <dbReference type="ARBA" id="ARBA00022833"/>
    </source>
</evidence>
<dbReference type="InterPro" id="IPR034732">
    <property type="entry name" value="EPHD"/>
</dbReference>
<dbReference type="VEuPathDB" id="FungiDB:CTRG_02295"/>
<evidence type="ECO:0000256" key="1">
    <source>
        <dbReference type="ARBA" id="ARBA00004123"/>
    </source>
</evidence>
<dbReference type="GO" id="GO:0008270">
    <property type="term" value="F:zinc ion binding"/>
    <property type="evidence" value="ECO:0007669"/>
    <property type="project" value="UniProtKB-KW"/>
</dbReference>
<dbReference type="GO" id="GO:0006357">
    <property type="term" value="P:regulation of transcription by RNA polymerase II"/>
    <property type="evidence" value="ECO:0007669"/>
    <property type="project" value="TreeGrafter"/>
</dbReference>
<dbReference type="InterPro" id="IPR019542">
    <property type="entry name" value="Enhancer_polycomb-like_N"/>
</dbReference>
<proteinExistence type="predicted"/>
<dbReference type="Pfam" id="PF13831">
    <property type="entry name" value="PHD_2"/>
    <property type="match status" value="1"/>
</dbReference>
<dbReference type="InterPro" id="IPR001965">
    <property type="entry name" value="Znf_PHD"/>
</dbReference>
<dbReference type="PROSITE" id="PS01359">
    <property type="entry name" value="ZF_PHD_1"/>
    <property type="match status" value="1"/>
</dbReference>
<dbReference type="Pfam" id="PF10513">
    <property type="entry name" value="EPL1"/>
    <property type="match status" value="1"/>
</dbReference>
<organism evidence="11 12">
    <name type="scientific">Candida tropicalis (strain ATCC MYA-3404 / T1)</name>
    <name type="common">Yeast</name>
    <dbReference type="NCBI Taxonomy" id="294747"/>
    <lineage>
        <taxon>Eukaryota</taxon>
        <taxon>Fungi</taxon>
        <taxon>Dikarya</taxon>
        <taxon>Ascomycota</taxon>
        <taxon>Saccharomycotina</taxon>
        <taxon>Pichiomycetes</taxon>
        <taxon>Debaryomycetaceae</taxon>
        <taxon>Candida/Lodderomyces clade</taxon>
        <taxon>Candida</taxon>
    </lineage>
</organism>
<evidence type="ECO:0000256" key="8">
    <source>
        <dbReference type="SAM" id="MobiDB-lite"/>
    </source>
</evidence>
<feature type="region of interest" description="Disordered" evidence="8">
    <location>
        <begin position="101"/>
        <end position="122"/>
    </location>
</feature>
<dbReference type="eggNOG" id="KOG0955">
    <property type="taxonomic scope" value="Eukaryota"/>
</dbReference>
<keyword evidence="2" id="KW-0479">Metal-binding</keyword>
<dbReference type="PANTHER" id="PTHR13793:SF107">
    <property type="entry name" value="BROMODOMAIN-CONTAINING PROTEIN HOMOLOG"/>
    <property type="match status" value="1"/>
</dbReference>
<dbReference type="EMBL" id="GG692397">
    <property type="protein sequence ID" value="EER33477.1"/>
    <property type="molecule type" value="Genomic_DNA"/>
</dbReference>
<dbReference type="InterPro" id="IPR019786">
    <property type="entry name" value="Zinc_finger_PHD-type_CS"/>
</dbReference>
<evidence type="ECO:0000259" key="10">
    <source>
        <dbReference type="PROSITE" id="PS51805"/>
    </source>
</evidence>
<evidence type="ECO:0000313" key="11">
    <source>
        <dbReference type="EMBL" id="EER33477.1"/>
    </source>
</evidence>
<dbReference type="InterPro" id="IPR019787">
    <property type="entry name" value="Znf_PHD-finger"/>
</dbReference>
<dbReference type="GeneID" id="8301736"/>
<dbReference type="CDD" id="cd15492">
    <property type="entry name" value="PHD_BRPF_JADE_like"/>
    <property type="match status" value="1"/>
</dbReference>
<dbReference type="RefSeq" id="XP_002547998.1">
    <property type="nucleotide sequence ID" value="XM_002547952.1"/>
</dbReference>
<evidence type="ECO:0000259" key="9">
    <source>
        <dbReference type="PROSITE" id="PS50016"/>
    </source>
</evidence>